<dbReference type="EMBL" id="OB793594">
    <property type="protein sequence ID" value="CAD7427938.1"/>
    <property type="molecule type" value="Genomic_DNA"/>
</dbReference>
<gene>
    <name evidence="1" type="ORF">TMSB3V08_LOCUS4765</name>
</gene>
<reference evidence="1" key="1">
    <citation type="submission" date="2020-11" db="EMBL/GenBank/DDBJ databases">
        <authorList>
            <person name="Tran Van P."/>
        </authorList>
    </citation>
    <scope>NUCLEOTIDE SEQUENCE</scope>
</reference>
<dbReference type="AlphaFoldDB" id="A0A7R9E7V8"/>
<accession>A0A7R9E7V8</accession>
<dbReference type="SUPFAM" id="SSF53659">
    <property type="entry name" value="Isocitrate/Isopropylmalate dehydrogenase-like"/>
    <property type="match status" value="1"/>
</dbReference>
<proteinExistence type="predicted"/>
<evidence type="ECO:0000313" key="1">
    <source>
        <dbReference type="EMBL" id="CAD7427938.1"/>
    </source>
</evidence>
<protein>
    <submittedName>
        <fullName evidence="1">Uncharacterized protein</fullName>
    </submittedName>
</protein>
<name>A0A7R9E7V8_9NEOP</name>
<sequence length="209" mass="23240">MLVPITRKRGGIVHTSQSATQNMALRHYAVTSQIFLVADWMSIVAMQLFTTLRPLLEHLVSAIIKNKYLQAPIPKAQYGGRHTVTMLPGAGIGPELMNYVKEVFRQPECAITGHDECDDSATKDDVELIELFRNFGGNWLMYMQGCLWVTCSDTGLADHLVQTGGTPGLGSQPLTNWPLSEEPLCYLPSTAAWLCPLGEKRASHWHMRT</sequence>
<organism evidence="1">
    <name type="scientific">Timema monikensis</name>
    <dbReference type="NCBI Taxonomy" id="170555"/>
    <lineage>
        <taxon>Eukaryota</taxon>
        <taxon>Metazoa</taxon>
        <taxon>Ecdysozoa</taxon>
        <taxon>Arthropoda</taxon>
        <taxon>Hexapoda</taxon>
        <taxon>Insecta</taxon>
        <taxon>Pterygota</taxon>
        <taxon>Neoptera</taxon>
        <taxon>Polyneoptera</taxon>
        <taxon>Phasmatodea</taxon>
        <taxon>Timematodea</taxon>
        <taxon>Timematoidea</taxon>
        <taxon>Timematidae</taxon>
        <taxon>Timema</taxon>
    </lineage>
</organism>